<dbReference type="PANTHER" id="PTHR42924">
    <property type="entry name" value="EXONUCLEASE"/>
    <property type="match status" value="1"/>
</dbReference>
<keyword evidence="3" id="KW-1185">Reference proteome</keyword>
<evidence type="ECO:0000313" key="2">
    <source>
        <dbReference type="EMBL" id="CAH1201719.1"/>
    </source>
</evidence>
<dbReference type="InterPro" id="IPR016195">
    <property type="entry name" value="Pol/histidinol_Pase-like"/>
</dbReference>
<dbReference type="PANTHER" id="PTHR42924:SF3">
    <property type="entry name" value="POLYMERASE_HISTIDINOL PHOSPHATASE N-TERMINAL DOMAIN-CONTAINING PROTEIN"/>
    <property type="match status" value="1"/>
</dbReference>
<accession>A0ABM9C3H5</accession>
<reference evidence="2" key="1">
    <citation type="submission" date="2022-01" db="EMBL/GenBank/DDBJ databases">
        <authorList>
            <person name="Criscuolo A."/>
        </authorList>
    </citation>
    <scope>NUCLEOTIDE SEQUENCE</scope>
    <source>
        <strain evidence="2">CIP111893</strain>
    </source>
</reference>
<dbReference type="SUPFAM" id="SSF89550">
    <property type="entry name" value="PHP domain-like"/>
    <property type="match status" value="1"/>
</dbReference>
<dbReference type="RefSeq" id="WP_236340044.1">
    <property type="nucleotide sequence ID" value="NZ_CAKMMF010000007.1"/>
</dbReference>
<dbReference type="InterPro" id="IPR004013">
    <property type="entry name" value="PHP_dom"/>
</dbReference>
<gene>
    <name evidence="2" type="ORF">PAECIP111893_01704</name>
</gene>
<feature type="domain" description="PHP" evidence="1">
    <location>
        <begin position="4"/>
        <end position="112"/>
    </location>
</feature>
<evidence type="ECO:0000313" key="3">
    <source>
        <dbReference type="Proteomes" id="UP000838686"/>
    </source>
</evidence>
<comment type="caution">
    <text evidence="2">The sequence shown here is derived from an EMBL/GenBank/DDBJ whole genome shotgun (WGS) entry which is preliminary data.</text>
</comment>
<dbReference type="Pfam" id="PF13263">
    <property type="entry name" value="PHP_C"/>
    <property type="match status" value="1"/>
</dbReference>
<sequence length="259" mass="29723">MRIDLHTHAKWSKSIDFSYEYYRSMMKEAGKCRLDAVALTEHFNTRQFCDIYDTLDRHCPYNGHYYVVEGVKVFPGIEIDVMENGHILLIGSRDNIVAIRSRLDDHTEEGHYIALERLLDLSEEHSCLRIGAHPFRGANPLYHLKPELLARLDAFDANGRDLHHYGLEMEEQVQRLAQQVGLPVVAGSDTHQPLQFGSVFNEFEQSCDTIGQLRDVIRQGAYGYQISQQLHSKVAAAEAEQARYKRELAVRGSMHLVWP</sequence>
<protein>
    <recommendedName>
        <fullName evidence="1">PHP domain-containing protein</fullName>
    </recommendedName>
</protein>
<name>A0ABM9C3H5_9BACL</name>
<dbReference type="EMBL" id="CAKMMF010000007">
    <property type="protein sequence ID" value="CAH1201719.1"/>
    <property type="molecule type" value="Genomic_DNA"/>
</dbReference>
<proteinExistence type="predicted"/>
<dbReference type="Pfam" id="PF02811">
    <property type="entry name" value="PHP"/>
    <property type="match status" value="1"/>
</dbReference>
<dbReference type="InterPro" id="IPR052018">
    <property type="entry name" value="PHP_domain"/>
</dbReference>
<dbReference type="Proteomes" id="UP000838686">
    <property type="component" value="Unassembled WGS sequence"/>
</dbReference>
<dbReference type="Gene3D" id="3.20.20.140">
    <property type="entry name" value="Metal-dependent hydrolases"/>
    <property type="match status" value="1"/>
</dbReference>
<evidence type="ECO:0000259" key="1">
    <source>
        <dbReference type="Pfam" id="PF02811"/>
    </source>
</evidence>
<organism evidence="2 3">
    <name type="scientific">Paenibacillus plantiphilus</name>
    <dbReference type="NCBI Taxonomy" id="2905650"/>
    <lineage>
        <taxon>Bacteria</taxon>
        <taxon>Bacillati</taxon>
        <taxon>Bacillota</taxon>
        <taxon>Bacilli</taxon>
        <taxon>Bacillales</taxon>
        <taxon>Paenibacillaceae</taxon>
        <taxon>Paenibacillus</taxon>
    </lineage>
</organism>